<comment type="subunit">
    <text evidence="8">Homodimer.</text>
</comment>
<feature type="domain" description="Transketolase-like pyrimidine-binding" evidence="16">
    <location>
        <begin position="1"/>
        <end position="172"/>
    </location>
</feature>
<comment type="caution">
    <text evidence="17">The sequence shown here is derived from an EMBL/GenBank/DDBJ whole genome shotgun (WGS) entry which is preliminary data.</text>
</comment>
<dbReference type="InterPro" id="IPR055152">
    <property type="entry name" value="Transketolase-like_C_2"/>
</dbReference>
<dbReference type="EC" id="2.2.1.1" evidence="9"/>
<keyword evidence="11" id="KW-0479">Metal-binding</keyword>
<dbReference type="GO" id="GO:0000287">
    <property type="term" value="F:magnesium ion binding"/>
    <property type="evidence" value="ECO:0007669"/>
    <property type="project" value="UniProtKB-ARBA"/>
</dbReference>
<dbReference type="InterPro" id="IPR029061">
    <property type="entry name" value="THDP-binding"/>
</dbReference>
<evidence type="ECO:0000256" key="3">
    <source>
        <dbReference type="ARBA" id="ARBA00001941"/>
    </source>
</evidence>
<evidence type="ECO:0000256" key="6">
    <source>
        <dbReference type="ARBA" id="ARBA00002931"/>
    </source>
</evidence>
<evidence type="ECO:0000256" key="13">
    <source>
        <dbReference type="ARBA" id="ARBA00022842"/>
    </source>
</evidence>
<dbReference type="PANTHER" id="PTHR43522:SF2">
    <property type="entry name" value="TRANSKETOLASE 1-RELATED"/>
    <property type="match status" value="1"/>
</dbReference>
<dbReference type="SUPFAM" id="SSF52518">
    <property type="entry name" value="Thiamin diphosphate-binding fold (THDP-binding)"/>
    <property type="match status" value="1"/>
</dbReference>
<dbReference type="Proteomes" id="UP000238296">
    <property type="component" value="Unassembled WGS sequence"/>
</dbReference>
<dbReference type="InterPro" id="IPR005475">
    <property type="entry name" value="Transketolase-like_Pyr-bd"/>
</dbReference>
<dbReference type="SMART" id="SM00861">
    <property type="entry name" value="Transket_pyr"/>
    <property type="match status" value="1"/>
</dbReference>
<comment type="similarity">
    <text evidence="7">Belongs to the transketolase family.</text>
</comment>
<name>A0A2S8BEC7_9MYCO</name>
<proteinExistence type="inferred from homology"/>
<dbReference type="PANTHER" id="PTHR43522">
    <property type="entry name" value="TRANSKETOLASE"/>
    <property type="match status" value="1"/>
</dbReference>
<dbReference type="SUPFAM" id="SSF52922">
    <property type="entry name" value="TK C-terminal domain-like"/>
    <property type="match status" value="1"/>
</dbReference>
<evidence type="ECO:0000256" key="7">
    <source>
        <dbReference type="ARBA" id="ARBA00007131"/>
    </source>
</evidence>
<dbReference type="InterPro" id="IPR009014">
    <property type="entry name" value="Transketo_C/PFOR_II"/>
</dbReference>
<dbReference type="FunFam" id="3.40.50.920:FF:000003">
    <property type="entry name" value="Transketolase"/>
    <property type="match status" value="1"/>
</dbReference>
<reference evidence="17 18" key="1">
    <citation type="journal article" date="2017" name="Int. J. Syst. Evol. Microbiol.">
        <title>Mycobacterium talmoniae sp. nov., a slowly growing mycobacterium isolated from human respiratory samples.</title>
        <authorList>
            <person name="Davidson R.M."/>
            <person name="DeGroote M.A."/>
            <person name="Marola J.L."/>
            <person name="Buss S."/>
            <person name="Jones V."/>
            <person name="McNeil M.R."/>
            <person name="Freifeld A.G."/>
            <person name="Elaine Epperson L."/>
            <person name="Hasan N.A."/>
            <person name="Jackson M."/>
            <person name="Iwen P.C."/>
            <person name="Salfinger M."/>
            <person name="Strong M."/>
        </authorList>
    </citation>
    <scope>NUCLEOTIDE SEQUENCE [LARGE SCALE GENOMIC DNA]</scope>
    <source>
        <strain evidence="17 18">ATCC BAA-2683</strain>
    </source>
</reference>
<dbReference type="CDD" id="cd07033">
    <property type="entry name" value="TPP_PYR_DXS_TK_like"/>
    <property type="match status" value="1"/>
</dbReference>
<dbReference type="GO" id="GO:0004802">
    <property type="term" value="F:transketolase activity"/>
    <property type="evidence" value="ECO:0007669"/>
    <property type="project" value="UniProtKB-EC"/>
</dbReference>
<dbReference type="Gene3D" id="3.40.50.970">
    <property type="match status" value="1"/>
</dbReference>
<keyword evidence="12" id="KW-0106">Calcium</keyword>
<dbReference type="GO" id="GO:0006098">
    <property type="term" value="P:pentose-phosphate shunt"/>
    <property type="evidence" value="ECO:0007669"/>
    <property type="project" value="TreeGrafter"/>
</dbReference>
<evidence type="ECO:0000256" key="15">
    <source>
        <dbReference type="ARBA" id="ARBA00049473"/>
    </source>
</evidence>
<evidence type="ECO:0000256" key="5">
    <source>
        <dbReference type="ARBA" id="ARBA00001964"/>
    </source>
</evidence>
<comment type="cofactor">
    <cofactor evidence="5">
        <name>thiamine diphosphate</name>
        <dbReference type="ChEBI" id="CHEBI:58937"/>
    </cofactor>
</comment>
<protein>
    <recommendedName>
        <fullName evidence="9">transketolase</fullName>
        <ecNumber evidence="9">2.2.1.1</ecNumber>
    </recommendedName>
</protein>
<accession>A0A2S8BEC7</accession>
<comment type="cofactor">
    <cofactor evidence="1">
        <name>Ca(2+)</name>
        <dbReference type="ChEBI" id="CHEBI:29108"/>
    </cofactor>
</comment>
<dbReference type="Pfam" id="PF02779">
    <property type="entry name" value="Transket_pyr"/>
    <property type="match status" value="1"/>
</dbReference>
<comment type="catalytic activity">
    <reaction evidence="15">
        <text>D-sedoheptulose 7-phosphate + D-glyceraldehyde 3-phosphate = aldehydo-D-ribose 5-phosphate + D-xylulose 5-phosphate</text>
        <dbReference type="Rhea" id="RHEA:10508"/>
        <dbReference type="ChEBI" id="CHEBI:57483"/>
        <dbReference type="ChEBI" id="CHEBI:57737"/>
        <dbReference type="ChEBI" id="CHEBI:58273"/>
        <dbReference type="ChEBI" id="CHEBI:59776"/>
        <dbReference type="EC" id="2.2.1.1"/>
    </reaction>
</comment>
<keyword evidence="13" id="KW-0460">Magnesium</keyword>
<keyword evidence="10 17" id="KW-0808">Transferase</keyword>
<evidence type="ECO:0000256" key="10">
    <source>
        <dbReference type="ARBA" id="ARBA00022679"/>
    </source>
</evidence>
<evidence type="ECO:0000256" key="4">
    <source>
        <dbReference type="ARBA" id="ARBA00001946"/>
    </source>
</evidence>
<evidence type="ECO:0000259" key="16">
    <source>
        <dbReference type="SMART" id="SM00861"/>
    </source>
</evidence>
<comment type="cofactor">
    <cofactor evidence="3">
        <name>Co(2+)</name>
        <dbReference type="ChEBI" id="CHEBI:48828"/>
    </cofactor>
</comment>
<evidence type="ECO:0000256" key="1">
    <source>
        <dbReference type="ARBA" id="ARBA00001913"/>
    </source>
</evidence>
<keyword evidence="14" id="KW-0786">Thiamine pyrophosphate</keyword>
<sequence>MASRESSGRVLNAVAQAVPWLVGGSADLSPSTKTRLTFDGAGDFQAGQPGRNLHFGVREHAAAAIANGMALSKLRPYWSGFLIFSDYARGAIRLSALMEIPVLHVLTHDSIGVGEDGPTHQPVEQLISLRAIPGLLVFRPADANEVVETWRIVTALRHEPAALVLSRQALPTLDRGIFAPAAGVANAPTCWPRPTPAHPRILLATGSEVHLALAAREELQADGVGTRVVSMPCWELFDRQPQRYRDEVLPPSVTARVAVEQASTLGWDRYVGDGGAVIGMHTFGASAPLKQLLDKFGFTSERIVERARECLAAARQP</sequence>
<evidence type="ECO:0000256" key="12">
    <source>
        <dbReference type="ARBA" id="ARBA00022837"/>
    </source>
</evidence>
<evidence type="ECO:0000256" key="8">
    <source>
        <dbReference type="ARBA" id="ARBA00011738"/>
    </source>
</evidence>
<dbReference type="InterPro" id="IPR033247">
    <property type="entry name" value="Transketolase_fam"/>
</dbReference>
<gene>
    <name evidence="17" type="primary">tkt_2</name>
    <name evidence="17" type="ORF">C1Y40_04850</name>
</gene>
<dbReference type="AlphaFoldDB" id="A0A2S8BEC7"/>
<evidence type="ECO:0000256" key="2">
    <source>
        <dbReference type="ARBA" id="ARBA00001936"/>
    </source>
</evidence>
<comment type="cofactor">
    <cofactor evidence="4">
        <name>Mg(2+)</name>
        <dbReference type="ChEBI" id="CHEBI:18420"/>
    </cofactor>
</comment>
<evidence type="ECO:0000256" key="9">
    <source>
        <dbReference type="ARBA" id="ARBA00013152"/>
    </source>
</evidence>
<evidence type="ECO:0000256" key="14">
    <source>
        <dbReference type="ARBA" id="ARBA00023052"/>
    </source>
</evidence>
<comment type="function">
    <text evidence="6">Catalyzes the transfer of a two-carbon ketol group from a ketose donor to an aldose acceptor, via a covalent intermediate with the cofactor thiamine pyrophosphate.</text>
</comment>
<evidence type="ECO:0000313" key="17">
    <source>
        <dbReference type="EMBL" id="PQM44996.1"/>
    </source>
</evidence>
<evidence type="ECO:0000313" key="18">
    <source>
        <dbReference type="Proteomes" id="UP000238296"/>
    </source>
</evidence>
<dbReference type="Pfam" id="PF22613">
    <property type="entry name" value="Transketolase_C_1"/>
    <property type="match status" value="1"/>
</dbReference>
<dbReference type="Gene3D" id="3.40.50.920">
    <property type="match status" value="1"/>
</dbReference>
<dbReference type="FunFam" id="3.40.50.970:FF:000045">
    <property type="entry name" value="Transketolase"/>
    <property type="match status" value="1"/>
</dbReference>
<dbReference type="EMBL" id="PPEA01000682">
    <property type="protein sequence ID" value="PQM44996.1"/>
    <property type="molecule type" value="Genomic_DNA"/>
</dbReference>
<organism evidence="17 18">
    <name type="scientific">Mycobacterium talmoniae</name>
    <dbReference type="NCBI Taxonomy" id="1858794"/>
    <lineage>
        <taxon>Bacteria</taxon>
        <taxon>Bacillati</taxon>
        <taxon>Actinomycetota</taxon>
        <taxon>Actinomycetes</taxon>
        <taxon>Mycobacteriales</taxon>
        <taxon>Mycobacteriaceae</taxon>
        <taxon>Mycobacterium</taxon>
    </lineage>
</organism>
<evidence type="ECO:0000256" key="11">
    <source>
        <dbReference type="ARBA" id="ARBA00022723"/>
    </source>
</evidence>
<comment type="cofactor">
    <cofactor evidence="2">
        <name>Mn(2+)</name>
        <dbReference type="ChEBI" id="CHEBI:29035"/>
    </cofactor>
</comment>
<dbReference type="GO" id="GO:0005829">
    <property type="term" value="C:cytosol"/>
    <property type="evidence" value="ECO:0007669"/>
    <property type="project" value="TreeGrafter"/>
</dbReference>